<dbReference type="AlphaFoldDB" id="A0A068WUM8"/>
<accession>A0A068WUM8</accession>
<evidence type="ECO:0000313" key="3">
    <source>
        <dbReference type="WBParaSite" id="EgrG_002042200"/>
    </source>
</evidence>
<gene>
    <name evidence="1" type="ORF">EgrG_002042200</name>
</gene>
<name>A0A068WUM8_ECHGR</name>
<organism evidence="1">
    <name type="scientific">Echinococcus granulosus</name>
    <name type="common">Hydatid tapeworm</name>
    <dbReference type="NCBI Taxonomy" id="6210"/>
    <lineage>
        <taxon>Eukaryota</taxon>
        <taxon>Metazoa</taxon>
        <taxon>Spiralia</taxon>
        <taxon>Lophotrochozoa</taxon>
        <taxon>Platyhelminthes</taxon>
        <taxon>Cestoda</taxon>
        <taxon>Eucestoda</taxon>
        <taxon>Cyclophyllidea</taxon>
        <taxon>Taeniidae</taxon>
        <taxon>Echinococcus</taxon>
        <taxon>Echinococcus granulosus group</taxon>
    </lineage>
</organism>
<reference evidence="1 2" key="1">
    <citation type="journal article" date="2013" name="Nature">
        <title>The genomes of four tapeworm species reveal adaptations to parasitism.</title>
        <authorList>
            <person name="Tsai I.J."/>
            <person name="Zarowiecki M."/>
            <person name="Holroyd N."/>
            <person name="Garciarrubio A."/>
            <person name="Sanchez-Flores A."/>
            <person name="Brooks K.L."/>
            <person name="Tracey A."/>
            <person name="Bobes R.J."/>
            <person name="Fragoso G."/>
            <person name="Sciutto E."/>
            <person name="Aslett M."/>
            <person name="Beasley H."/>
            <person name="Bennett H.M."/>
            <person name="Cai J."/>
            <person name="Camicia F."/>
            <person name="Clark R."/>
            <person name="Cucher M."/>
            <person name="De Silva N."/>
            <person name="Day T.A."/>
            <person name="Deplazes P."/>
            <person name="Estrada K."/>
            <person name="Fernandez C."/>
            <person name="Holland P.W."/>
            <person name="Hou J."/>
            <person name="Hu S."/>
            <person name="Huckvale T."/>
            <person name="Hung S.S."/>
            <person name="Kamenetzky L."/>
            <person name="Keane J.A."/>
            <person name="Kiss F."/>
            <person name="Koziol U."/>
            <person name="Lambert O."/>
            <person name="Liu K."/>
            <person name="Luo X."/>
            <person name="Luo Y."/>
            <person name="Macchiaroli N."/>
            <person name="Nichol S."/>
            <person name="Paps J."/>
            <person name="Parkinson J."/>
            <person name="Pouchkina-Stantcheva N."/>
            <person name="Riddiford N."/>
            <person name="Rosenzvit M."/>
            <person name="Salinas G."/>
            <person name="Wasmuth J.D."/>
            <person name="Zamanian M."/>
            <person name="Zheng Y."/>
            <person name="Cai X."/>
            <person name="Soberon X."/>
            <person name="Olson P.D."/>
            <person name="Laclette J.P."/>
            <person name="Brehm K."/>
            <person name="Berriman M."/>
            <person name="Garciarrubio A."/>
            <person name="Bobes R.J."/>
            <person name="Fragoso G."/>
            <person name="Sanchez-Flores A."/>
            <person name="Estrada K."/>
            <person name="Cevallos M.A."/>
            <person name="Morett E."/>
            <person name="Gonzalez V."/>
            <person name="Portillo T."/>
            <person name="Ochoa-Leyva A."/>
            <person name="Jose M.V."/>
            <person name="Sciutto E."/>
            <person name="Landa A."/>
            <person name="Jimenez L."/>
            <person name="Valdes V."/>
            <person name="Carrero J.C."/>
            <person name="Larralde C."/>
            <person name="Morales-Montor J."/>
            <person name="Limon-Lason J."/>
            <person name="Soberon X."/>
            <person name="Laclette J.P."/>
        </authorList>
    </citation>
    <scope>NUCLEOTIDE SEQUENCE [LARGE SCALE GENOMIC DNA]</scope>
</reference>
<sequence length="80" mass="9059">MSLVFTLLRCCACNSLQWRRWAERMWKELYSELVEWLVGETTQIEGLACRGLASVDDECPRVVAVILLGLEVTLSGLVDI</sequence>
<reference evidence="1" key="2">
    <citation type="submission" date="2014-06" db="EMBL/GenBank/DDBJ databases">
        <authorList>
            <person name="Aslett M."/>
        </authorList>
    </citation>
    <scope>NUCLEOTIDE SEQUENCE</scope>
</reference>
<dbReference type="Proteomes" id="UP000492820">
    <property type="component" value="Unassembled WGS sequence"/>
</dbReference>
<protein>
    <submittedName>
        <fullName evidence="3">Secreted protein</fullName>
    </submittedName>
</protein>
<evidence type="ECO:0000313" key="2">
    <source>
        <dbReference type="Proteomes" id="UP000492820"/>
    </source>
</evidence>
<reference evidence="3" key="3">
    <citation type="submission" date="2020-10" db="UniProtKB">
        <authorList>
            <consortium name="WormBaseParasite"/>
        </authorList>
    </citation>
    <scope>IDENTIFICATION</scope>
</reference>
<dbReference type="WBParaSite" id="EgrG_002042200">
    <property type="protein sequence ID" value="EgrG_002042200"/>
    <property type="gene ID" value="EgrG_002042200"/>
</dbReference>
<dbReference type="EMBL" id="LK028591">
    <property type="protein sequence ID" value="CDS23540.1"/>
    <property type="molecule type" value="Genomic_DNA"/>
</dbReference>
<proteinExistence type="predicted"/>
<evidence type="ECO:0000313" key="1">
    <source>
        <dbReference type="EMBL" id="CDS23540.1"/>
    </source>
</evidence>